<evidence type="ECO:0000256" key="7">
    <source>
        <dbReference type="ARBA" id="ARBA00022840"/>
    </source>
</evidence>
<dbReference type="CDD" id="cd17928">
    <property type="entry name" value="DEXDc_SecA"/>
    <property type="match status" value="1"/>
</dbReference>
<dbReference type="Gene3D" id="3.90.1440.10">
    <property type="entry name" value="SecA, preprotein cross-linking domain"/>
    <property type="match status" value="1"/>
</dbReference>
<comment type="similarity">
    <text evidence="3">Belongs to the SecA family.</text>
</comment>
<dbReference type="GO" id="GO:0017038">
    <property type="term" value="P:protein import"/>
    <property type="evidence" value="ECO:0007669"/>
    <property type="project" value="InterPro"/>
</dbReference>
<evidence type="ECO:0000256" key="12">
    <source>
        <dbReference type="ARBA" id="ARBA00034043"/>
    </source>
</evidence>
<dbReference type="Pfam" id="PF21090">
    <property type="entry name" value="P-loop_SecA"/>
    <property type="match status" value="1"/>
</dbReference>
<dbReference type="SMART" id="SM00957">
    <property type="entry name" value="SecA_DEAD"/>
    <property type="match status" value="1"/>
</dbReference>
<protein>
    <recommendedName>
        <fullName evidence="4">chloroplast protein-transporting ATPase</fullName>
        <ecNumber evidence="4">7.4.2.4</ecNumber>
    </recommendedName>
</protein>
<evidence type="ECO:0000313" key="15">
    <source>
        <dbReference type="EMBL" id="KAG6429781.1"/>
    </source>
</evidence>
<evidence type="ECO:0000256" key="5">
    <source>
        <dbReference type="ARBA" id="ARBA00022448"/>
    </source>
</evidence>
<comment type="caution">
    <text evidence="15">The sequence shown here is derived from an EMBL/GenBank/DDBJ whole genome shotgun (WGS) entry which is preliminary data.</text>
</comment>
<evidence type="ECO:0000256" key="3">
    <source>
        <dbReference type="ARBA" id="ARBA00007650"/>
    </source>
</evidence>
<dbReference type="GO" id="GO:0006886">
    <property type="term" value="P:intracellular protein transport"/>
    <property type="evidence" value="ECO:0007669"/>
    <property type="project" value="InterPro"/>
</dbReference>
<dbReference type="InterPro" id="IPR011115">
    <property type="entry name" value="SecA_DEAD"/>
</dbReference>
<dbReference type="FunFam" id="3.40.50.300:FF:000334">
    <property type="entry name" value="Protein translocase subunit SecA"/>
    <property type="match status" value="1"/>
</dbReference>
<dbReference type="EMBL" id="PNBA02000003">
    <property type="protein sequence ID" value="KAG6429781.1"/>
    <property type="molecule type" value="Genomic_DNA"/>
</dbReference>
<keyword evidence="11" id="KW-0472">Membrane</keyword>
<dbReference type="HAMAP" id="MF_01382">
    <property type="entry name" value="SecA"/>
    <property type="match status" value="1"/>
</dbReference>
<sequence>MTTATATATALLLPSPQFRRCSSTTRLCTKTTLFPLYPPSLLTTRHLRHSCITSSLKFVSLQEKIGAIQKTWNELRSLNHWVVRDYYRLVNSVNGLEPHIQKLSDEQLRAKTEEFRQRLKQGATLADIQAEAFAVVREAAKRKLGMRHFDVQIIGGAVLHDGSIAEMKTGEGKTLVSTLAAYLNALSGEGVHVVTVNDYLAQRDAEWMGRVHRFLGLSVGLIQRDMKNQERRSNYRCDITYTNNTASQSHQEILLLTSFLYRSILSTELGFDYLRDNLAGSSEQLVMRWPKPFHFGVVDEVDSVLIDEGRNPLLISGQASQDAVRFPVAARIADLLIRGVHYSVELKDNSVELTEEGILLAETALDTNDLWDENDPWARFVLNALRAKEFYRRDVQYIIRNGKALIINELTGRVEEKRRWSDGIHQAVEAKEGLKIQADSVVVAQITYQSLFKLYPKLSGMTGTAKTEASASYTYYFMIHWIIEVPTNMLSIREDLPIMAFATARGKWNYVRAEIEYMFGLGRPVLVGTTSVENSEHLSALLREIKIPHNILNARPKYAAREAEIVAQAGRKYAITLSTNMAGRGTDIILGGNPKVDPAFDVLIHGVMLAREILEDNLLSTLSDNVPDVEIDLGLTSGQILSKVKVGPSSLGLLAKAVLMSKYVCKSEGKKLSYDEARKLISESIEMSQSVGSVELLKLVAEETEMYPLGPCIALAYLSVLKDCESHCSSEGLEVKNLGGLHVIGTSLHESRRIDNQLRGRAGRQGDPGSTRFVVSLQDDMFQKFNFDTEWAVKLISRLTDDDDVPIVGHSIMKQLTNLQVSAEKYFFSIRKNLIEFDEVLEVQRKHVYDLRQLILSGDCDSCSQHIFQYMQAVVSEIILKNVDPTKHPRSWKLGKVLKEFVGISRDVLNDSFAGITEENLLYSLTEVHGLSSVDIDEFHLPDLPKPPNSFRGIRMKSSSFKRWLTICSDDSVKDGKFRSSINLLCKYFGDFLIASYLDIIQDSGYSSGYVKEIERAVLVKTLDSFWKDHLVNMNKLNSAVNLRYFGHRNPLEEYKIDGCRFFISMLSATRRVTVESLLRYWSSPMESEELVLR</sequence>
<proteinExistence type="inferred from homology"/>
<evidence type="ECO:0000256" key="11">
    <source>
        <dbReference type="ARBA" id="ARBA00023136"/>
    </source>
</evidence>
<keyword evidence="7" id="KW-0067">ATP-binding</keyword>
<dbReference type="InterPro" id="IPR011130">
    <property type="entry name" value="SecA_preprotein_X-link_dom"/>
</dbReference>
<gene>
    <name evidence="15" type="ORF">SASPL_107834</name>
</gene>
<dbReference type="FunFam" id="3.90.1440.10:FF:000003">
    <property type="entry name" value="Preprotein translocase SecA subunit"/>
    <property type="match status" value="1"/>
</dbReference>
<name>A0A8X8YH41_SALSN</name>
<evidence type="ECO:0000259" key="14">
    <source>
        <dbReference type="PROSITE" id="PS51196"/>
    </source>
</evidence>
<dbReference type="SUPFAM" id="SSF81886">
    <property type="entry name" value="Helical scaffold and wing domains of SecA"/>
    <property type="match status" value="2"/>
</dbReference>
<dbReference type="SUPFAM" id="SSF52540">
    <property type="entry name" value="P-loop containing nucleoside triphosphate hydrolases"/>
    <property type="match status" value="2"/>
</dbReference>
<dbReference type="EC" id="7.4.2.4" evidence="4"/>
<organism evidence="15">
    <name type="scientific">Salvia splendens</name>
    <name type="common">Scarlet sage</name>
    <dbReference type="NCBI Taxonomy" id="180675"/>
    <lineage>
        <taxon>Eukaryota</taxon>
        <taxon>Viridiplantae</taxon>
        <taxon>Streptophyta</taxon>
        <taxon>Embryophyta</taxon>
        <taxon>Tracheophyta</taxon>
        <taxon>Spermatophyta</taxon>
        <taxon>Magnoliopsida</taxon>
        <taxon>eudicotyledons</taxon>
        <taxon>Gunneridae</taxon>
        <taxon>Pentapetalae</taxon>
        <taxon>asterids</taxon>
        <taxon>lamiids</taxon>
        <taxon>Lamiales</taxon>
        <taxon>Lamiaceae</taxon>
        <taxon>Nepetoideae</taxon>
        <taxon>Mentheae</taxon>
        <taxon>Salviinae</taxon>
        <taxon>Salvia</taxon>
        <taxon>Salvia subgen. Calosphace</taxon>
        <taxon>core Calosphace</taxon>
    </lineage>
</organism>
<dbReference type="InterPro" id="IPR036670">
    <property type="entry name" value="SecA_X-link_sf"/>
</dbReference>
<evidence type="ECO:0000313" key="16">
    <source>
        <dbReference type="Proteomes" id="UP000298416"/>
    </source>
</evidence>
<dbReference type="PANTHER" id="PTHR30612:SF11">
    <property type="entry name" value="PROTEIN TRANSLOCASE SUBUNIT SECA2, CHLOROPLASTIC"/>
    <property type="match status" value="1"/>
</dbReference>
<dbReference type="GO" id="GO:0016464">
    <property type="term" value="F:chloroplast protein-transporting ATPase activity"/>
    <property type="evidence" value="ECO:0007669"/>
    <property type="project" value="UniProtKB-EC"/>
</dbReference>
<comment type="catalytic activity">
    <reaction evidence="12">
        <text>ATP + H2O + chloroplast-proteinSide 1 = ADP + phosphate + chloroplast-proteinSide 2.</text>
        <dbReference type="EC" id="7.4.2.4"/>
    </reaction>
</comment>
<dbReference type="Pfam" id="PF07517">
    <property type="entry name" value="SecA_DEAD"/>
    <property type="match status" value="2"/>
</dbReference>
<feature type="domain" description="SecA family profile" evidence="14">
    <location>
        <begin position="68"/>
        <end position="808"/>
    </location>
</feature>
<evidence type="ECO:0000256" key="2">
    <source>
        <dbReference type="ARBA" id="ARBA00004229"/>
    </source>
</evidence>
<dbReference type="InterPro" id="IPR000185">
    <property type="entry name" value="SecA"/>
</dbReference>
<dbReference type="FunFam" id="1.10.3060.10:FF:000005">
    <property type="entry name" value="Protein translocase subunit SecA"/>
    <property type="match status" value="1"/>
</dbReference>
<dbReference type="Pfam" id="PF07516">
    <property type="entry name" value="SecA_SW"/>
    <property type="match status" value="1"/>
</dbReference>
<dbReference type="PROSITE" id="PS51196">
    <property type="entry name" value="SECA_MOTOR_DEAD"/>
    <property type="match status" value="1"/>
</dbReference>
<dbReference type="GO" id="GO:0009941">
    <property type="term" value="C:chloroplast envelope"/>
    <property type="evidence" value="ECO:0007669"/>
    <property type="project" value="TreeGrafter"/>
</dbReference>
<dbReference type="Gene3D" id="1.10.3060.10">
    <property type="entry name" value="Helical scaffold and wing domains of SecA"/>
    <property type="match status" value="2"/>
</dbReference>
<keyword evidence="5" id="KW-0813">Transport</keyword>
<dbReference type="InterPro" id="IPR011116">
    <property type="entry name" value="SecA_Wing/Scaffold"/>
</dbReference>
<dbReference type="GO" id="GO:0016020">
    <property type="term" value="C:membrane"/>
    <property type="evidence" value="ECO:0007669"/>
    <property type="project" value="UniProtKB-SubCell"/>
</dbReference>
<evidence type="ECO:0000256" key="10">
    <source>
        <dbReference type="ARBA" id="ARBA00023010"/>
    </source>
</evidence>
<accession>A0A8X8YH41</accession>
<keyword evidence="16" id="KW-1185">Reference proteome</keyword>
<keyword evidence="8" id="KW-0653">Protein transport</keyword>
<dbReference type="PROSITE" id="PS51192">
    <property type="entry name" value="HELICASE_ATP_BIND_1"/>
    <property type="match status" value="1"/>
</dbReference>
<reference evidence="15" key="1">
    <citation type="submission" date="2018-01" db="EMBL/GenBank/DDBJ databases">
        <authorList>
            <person name="Mao J.F."/>
        </authorList>
    </citation>
    <scope>NUCLEOTIDE SEQUENCE</scope>
    <source>
        <strain evidence="15">Huo1</strain>
        <tissue evidence="15">Leaf</tissue>
    </source>
</reference>
<dbReference type="InterPro" id="IPR014001">
    <property type="entry name" value="Helicase_ATP-bd"/>
</dbReference>
<dbReference type="Pfam" id="PF01043">
    <property type="entry name" value="SecA_PP_bind"/>
    <property type="match status" value="1"/>
</dbReference>
<dbReference type="SUPFAM" id="SSF81767">
    <property type="entry name" value="Pre-protein crosslinking domain of SecA"/>
    <property type="match status" value="1"/>
</dbReference>
<evidence type="ECO:0000259" key="13">
    <source>
        <dbReference type="PROSITE" id="PS51192"/>
    </source>
</evidence>
<evidence type="ECO:0000256" key="6">
    <source>
        <dbReference type="ARBA" id="ARBA00022741"/>
    </source>
</evidence>
<keyword evidence="9" id="KW-1278">Translocase</keyword>
<comment type="subcellular location">
    <subcellularLocation>
        <location evidence="1">Membrane</location>
        <topology evidence="1">Peripheral membrane protein</topology>
    </subcellularLocation>
    <subcellularLocation>
        <location evidence="2">Plastid</location>
        <location evidence="2">Chloroplast</location>
    </subcellularLocation>
</comment>
<keyword evidence="10" id="KW-0811">Translocation</keyword>
<dbReference type="Gene3D" id="3.40.50.300">
    <property type="entry name" value="P-loop containing nucleotide triphosphate hydrolases"/>
    <property type="match status" value="2"/>
</dbReference>
<dbReference type="InterPro" id="IPR044722">
    <property type="entry name" value="SecA_SF2_C"/>
</dbReference>
<dbReference type="PRINTS" id="PR00906">
    <property type="entry name" value="SECA"/>
</dbReference>
<dbReference type="Proteomes" id="UP000298416">
    <property type="component" value="Unassembled WGS sequence"/>
</dbReference>
<dbReference type="SMART" id="SM00958">
    <property type="entry name" value="SecA_PP_bind"/>
    <property type="match status" value="1"/>
</dbReference>
<dbReference type="CDD" id="cd18803">
    <property type="entry name" value="SF2_C_secA"/>
    <property type="match status" value="1"/>
</dbReference>
<dbReference type="GO" id="GO:0006605">
    <property type="term" value="P:protein targeting"/>
    <property type="evidence" value="ECO:0007669"/>
    <property type="project" value="InterPro"/>
</dbReference>
<feature type="domain" description="Helicase ATP-binding" evidence="13">
    <location>
        <begin position="154"/>
        <end position="339"/>
    </location>
</feature>
<evidence type="ECO:0000256" key="4">
    <source>
        <dbReference type="ARBA" id="ARBA00012047"/>
    </source>
</evidence>
<dbReference type="GO" id="GO:0005524">
    <property type="term" value="F:ATP binding"/>
    <property type="evidence" value="ECO:0007669"/>
    <property type="project" value="UniProtKB-KW"/>
</dbReference>
<dbReference type="InterPro" id="IPR027417">
    <property type="entry name" value="P-loop_NTPase"/>
</dbReference>
<dbReference type="InterPro" id="IPR036266">
    <property type="entry name" value="SecA_Wing/Scaffold_sf"/>
</dbReference>
<reference evidence="15" key="2">
    <citation type="submission" date="2020-08" db="EMBL/GenBank/DDBJ databases">
        <title>Plant Genome Project.</title>
        <authorList>
            <person name="Zhang R.-G."/>
        </authorList>
    </citation>
    <scope>NUCLEOTIDE SEQUENCE</scope>
    <source>
        <strain evidence="15">Huo1</strain>
        <tissue evidence="15">Leaf</tissue>
    </source>
</reference>
<keyword evidence="6" id="KW-0547">Nucleotide-binding</keyword>
<evidence type="ECO:0000256" key="1">
    <source>
        <dbReference type="ARBA" id="ARBA00004170"/>
    </source>
</evidence>
<dbReference type="AlphaFoldDB" id="A0A8X8YH41"/>
<evidence type="ECO:0000256" key="8">
    <source>
        <dbReference type="ARBA" id="ARBA00022927"/>
    </source>
</evidence>
<evidence type="ECO:0000256" key="9">
    <source>
        <dbReference type="ARBA" id="ARBA00022967"/>
    </source>
</evidence>
<dbReference type="PANTHER" id="PTHR30612">
    <property type="entry name" value="SECA INNER MEMBRANE COMPONENT OF SEC PROTEIN SECRETION SYSTEM"/>
    <property type="match status" value="1"/>
</dbReference>
<dbReference type="InterPro" id="IPR014018">
    <property type="entry name" value="SecA_motor_DEAD"/>
</dbReference>